<dbReference type="PANTHER" id="PTHR35007:SF3">
    <property type="entry name" value="POSSIBLE CONSERVED ALANINE RICH MEMBRANE PROTEIN"/>
    <property type="match status" value="1"/>
</dbReference>
<dbReference type="KEGG" id="plan:A1s21148_01170"/>
<evidence type="ECO:0000256" key="1">
    <source>
        <dbReference type="SAM" id="Phobius"/>
    </source>
</evidence>
<dbReference type="PANTHER" id="PTHR35007">
    <property type="entry name" value="INTEGRAL MEMBRANE PROTEIN-RELATED"/>
    <property type="match status" value="1"/>
</dbReference>
<sequence>MSRKQMSPPRNLSLNVRKNQYLKVASSFVASFFMVYLLSASIVIALIFGFLLSIITLLISKKKSDKDAAAISAAWPEVIDHLVSGIQSGLSITESLIGLTTRGPLILRPYFAEFEIKMRTHGDFNLAISELKQRCAQHSSDQIFEAIAISKTLGGSELLNILRTVGTFLRQDLALRREIEVKHGWIKNSAHLSAAAPWLLLLLLSTQPATSRAFSTPTGVLILLIGLSMTAIAYVWMNRLGRLPEIPRVFGSA</sequence>
<gene>
    <name evidence="2" type="ORF">A1s21148_01170</name>
</gene>
<dbReference type="AlphaFoldDB" id="A0AAC9YR66"/>
<feature type="transmembrane region" description="Helical" evidence="1">
    <location>
        <begin position="185"/>
        <end position="206"/>
    </location>
</feature>
<dbReference type="EMBL" id="CP016769">
    <property type="protein sequence ID" value="ASY10184.1"/>
    <property type="molecule type" value="Genomic_DNA"/>
</dbReference>
<accession>A0AAC9YR66</accession>
<keyword evidence="1" id="KW-0472">Membrane</keyword>
<keyword evidence="1" id="KW-0812">Transmembrane</keyword>
<organism evidence="2 3">
    <name type="scientific">Candidatus Planktophila lacus</name>
    <dbReference type="NCBI Taxonomy" id="1884913"/>
    <lineage>
        <taxon>Bacteria</taxon>
        <taxon>Bacillati</taxon>
        <taxon>Actinomycetota</taxon>
        <taxon>Actinomycetes</taxon>
        <taxon>Candidatus Nanopelagicales</taxon>
        <taxon>Candidatus Nanopelagicaceae</taxon>
        <taxon>Candidatus Planktophila</taxon>
    </lineage>
</organism>
<dbReference type="Proteomes" id="UP000217144">
    <property type="component" value="Chromosome"/>
</dbReference>
<feature type="transmembrane region" description="Helical" evidence="1">
    <location>
        <begin position="21"/>
        <end position="37"/>
    </location>
</feature>
<keyword evidence="1" id="KW-1133">Transmembrane helix</keyword>
<evidence type="ECO:0000313" key="3">
    <source>
        <dbReference type="Proteomes" id="UP000217144"/>
    </source>
</evidence>
<keyword evidence="3" id="KW-1185">Reference proteome</keyword>
<evidence type="ECO:0000313" key="2">
    <source>
        <dbReference type="EMBL" id="ASY10184.1"/>
    </source>
</evidence>
<name>A0AAC9YR66_9ACTN</name>
<proteinExistence type="predicted"/>
<feature type="transmembrane region" description="Helical" evidence="1">
    <location>
        <begin position="218"/>
        <end position="237"/>
    </location>
</feature>
<feature type="transmembrane region" description="Helical" evidence="1">
    <location>
        <begin position="43"/>
        <end position="60"/>
    </location>
</feature>
<protein>
    <submittedName>
        <fullName evidence="2">Tight adherence protein B</fullName>
    </submittedName>
</protein>
<reference evidence="2 3" key="1">
    <citation type="submission" date="2016-07" db="EMBL/GenBank/DDBJ databases">
        <title>High microdiversification within the ubiquitous acI lineage of Actinobacteria.</title>
        <authorList>
            <person name="Neuenschwander S.M."/>
            <person name="Salcher M."/>
            <person name="Ghai R."/>
            <person name="Pernthaler J."/>
        </authorList>
    </citation>
    <scope>NUCLEOTIDE SEQUENCE [LARGE SCALE GENOMIC DNA]</scope>
    <source>
        <strain evidence="2">MMS-21-148</strain>
    </source>
</reference>